<accession>A0ACC2PZ06</accession>
<comment type="caution">
    <text evidence="1">The sequence shown here is derived from an EMBL/GenBank/DDBJ whole genome shotgun (WGS) entry which is preliminary data.</text>
</comment>
<evidence type="ECO:0000313" key="1">
    <source>
        <dbReference type="EMBL" id="KAJ8688622.1"/>
    </source>
</evidence>
<organism evidence="1 2">
    <name type="scientific">Eretmocerus hayati</name>
    <dbReference type="NCBI Taxonomy" id="131215"/>
    <lineage>
        <taxon>Eukaryota</taxon>
        <taxon>Metazoa</taxon>
        <taxon>Ecdysozoa</taxon>
        <taxon>Arthropoda</taxon>
        <taxon>Hexapoda</taxon>
        <taxon>Insecta</taxon>
        <taxon>Pterygota</taxon>
        <taxon>Neoptera</taxon>
        <taxon>Endopterygota</taxon>
        <taxon>Hymenoptera</taxon>
        <taxon>Apocrita</taxon>
        <taxon>Proctotrupomorpha</taxon>
        <taxon>Chalcidoidea</taxon>
        <taxon>Aphelinidae</taxon>
        <taxon>Aphelininae</taxon>
        <taxon>Eretmocerus</taxon>
    </lineage>
</organism>
<proteinExistence type="predicted"/>
<dbReference type="EMBL" id="CM056741">
    <property type="protein sequence ID" value="KAJ8688622.1"/>
    <property type="molecule type" value="Genomic_DNA"/>
</dbReference>
<reference evidence="1" key="1">
    <citation type="submission" date="2023-04" db="EMBL/GenBank/DDBJ databases">
        <title>A chromosome-level genome assembly of the parasitoid wasp Eretmocerus hayati.</title>
        <authorList>
            <person name="Zhong Y."/>
            <person name="Liu S."/>
            <person name="Liu Y."/>
        </authorList>
    </citation>
    <scope>NUCLEOTIDE SEQUENCE</scope>
    <source>
        <strain evidence="1">ZJU_SS_LIU_2023</strain>
    </source>
</reference>
<name>A0ACC2PZ06_9HYME</name>
<gene>
    <name evidence="1" type="ORF">QAD02_024417</name>
</gene>
<dbReference type="Proteomes" id="UP001239111">
    <property type="component" value="Chromosome 1"/>
</dbReference>
<protein>
    <submittedName>
        <fullName evidence="1">Uncharacterized protein</fullName>
    </submittedName>
</protein>
<evidence type="ECO:0000313" key="2">
    <source>
        <dbReference type="Proteomes" id="UP001239111"/>
    </source>
</evidence>
<keyword evidence="2" id="KW-1185">Reference proteome</keyword>
<sequence length="685" mass="78008">MYTGGWEVVGRNKKDKNVVGNKTNKPSKAEKKKFIENAPKLEDFLPLDQVKNLYDNLDGNKENKKPAKEKESKTKENEEKKKQQKIEKQQVEKKKEEIPREKPPKSIEEALNSINVVDVQNLIASNQADFPDAPLVWLKTLGGFLNSKIPVDKDDPIFSGRPDGYPLNVVPKSLRVVLEKAIHNAGALNARLFYEFVLTAMAMEMSKGTPVVGYKIFIQLLAKYDPKLSVCNLPKLVSMRNSYQNRKPIGLSLLWSFTQGGRENFTVGLKIWHEVMAPMLEARSYSNHVMQILHDLILWHIDEDYLQPDLYFDIFDDFFLGKYNISQAVMGEAIPLLQKLRVILFQNKSINHRKIFDALLAKANIKMPQNHNDEVVEAIISCFKADERCFSMWKSQHMKYLYVSSALLTYIDSNWSSLQESLNRILLQEVLAGFKSSYERSKKGKGKDDRYLHTCNNMCNDIMKKMSSKKSTKGGFPWKKTFILFLAVAGAIVAYDTHKHGSFEATSTGKFMRDSGITAYALKTWTSTKLYYGQSLEYLEATSPEYYKAVVDFSKPYVELAGNGYLIVKNVSIRLYTNAYSYVAAKTPLVVATVEEYVPGLMESVQKNSVQIVEMAKTYSALIAEQAIENSVKATRWLKTNVFVGKLSPESLQNYANQAIETTQTFASQTYDWVYQKVQTLSKVQ</sequence>